<dbReference type="InterPro" id="IPR013785">
    <property type="entry name" value="Aldolase_TIM"/>
</dbReference>
<feature type="binding site" evidence="8">
    <location>
        <begin position="309"/>
        <end position="313"/>
    </location>
    <ligand>
        <name>FMN</name>
        <dbReference type="ChEBI" id="CHEBI:58210"/>
    </ligand>
</feature>
<name>A0A0B7K1I0_BIOOC</name>
<dbReference type="SUPFAM" id="SSF51395">
    <property type="entry name" value="FMN-linked oxidoreductases"/>
    <property type="match status" value="1"/>
</dbReference>
<feature type="binding site" evidence="8">
    <location>
        <position position="254"/>
    </location>
    <ligand>
        <name>FMN</name>
        <dbReference type="ChEBI" id="CHEBI:58210"/>
    </ligand>
</feature>
<feature type="binding site" evidence="8">
    <location>
        <begin position="82"/>
        <end position="84"/>
    </location>
    <ligand>
        <name>FMN</name>
        <dbReference type="ChEBI" id="CHEBI:58210"/>
    </ligand>
</feature>
<feature type="binding site" evidence="8">
    <location>
        <position position="143"/>
    </location>
    <ligand>
        <name>FMN</name>
        <dbReference type="ChEBI" id="CHEBI:58210"/>
    </ligand>
</feature>
<feature type="binding site" evidence="8">
    <location>
        <position position="171"/>
    </location>
    <ligand>
        <name>FMN</name>
        <dbReference type="ChEBI" id="CHEBI:58210"/>
    </ligand>
</feature>
<dbReference type="CDD" id="cd02809">
    <property type="entry name" value="alpha_hydroxyacid_oxid_FMN"/>
    <property type="match status" value="1"/>
</dbReference>
<reference evidence="10" key="1">
    <citation type="submission" date="2015-01" db="EMBL/GenBank/DDBJ databases">
        <authorList>
            <person name="Durling Mikael"/>
        </authorList>
    </citation>
    <scope>NUCLEOTIDE SEQUENCE</scope>
</reference>
<comment type="cofactor">
    <cofactor evidence="1">
        <name>FMN</name>
        <dbReference type="ChEBI" id="CHEBI:58210"/>
    </cofactor>
</comment>
<feature type="binding site" evidence="8">
    <location>
        <position position="180"/>
    </location>
    <ligand>
        <name>glyoxylate</name>
        <dbReference type="ChEBI" id="CHEBI:36655"/>
    </ligand>
</feature>
<proteinExistence type="inferred from homology"/>
<feature type="binding site" evidence="8">
    <location>
        <begin position="332"/>
        <end position="333"/>
    </location>
    <ligand>
        <name>FMN</name>
        <dbReference type="ChEBI" id="CHEBI:58210"/>
    </ligand>
</feature>
<dbReference type="Gene3D" id="3.20.20.70">
    <property type="entry name" value="Aldolase class I"/>
    <property type="match status" value="1"/>
</dbReference>
<evidence type="ECO:0000256" key="2">
    <source>
        <dbReference type="ARBA" id="ARBA00004685"/>
    </source>
</evidence>
<keyword evidence="8" id="KW-0288">FMN</keyword>
<dbReference type="EMBL" id="CDPU01000021">
    <property type="protein sequence ID" value="CEO51049.1"/>
    <property type="molecule type" value="Genomic_DNA"/>
</dbReference>
<feature type="binding site" evidence="8">
    <location>
        <position position="276"/>
    </location>
    <ligand>
        <name>FMN</name>
        <dbReference type="ChEBI" id="CHEBI:58210"/>
    </ligand>
</feature>
<dbReference type="InterPro" id="IPR000262">
    <property type="entry name" value="FMN-dep_DH"/>
</dbReference>
<dbReference type="PIRSF" id="PIRSF000138">
    <property type="entry name" value="Al-hdrx_acd_dh"/>
    <property type="match status" value="1"/>
</dbReference>
<feature type="binding site" evidence="8">
    <location>
        <position position="27"/>
    </location>
    <ligand>
        <name>glyoxylate</name>
        <dbReference type="ChEBI" id="CHEBI:36655"/>
    </ligand>
</feature>
<sequence>MSKPAVHSIDDLEAYASSHLPKLARDYFNGGSTDGVTLRANRDEYKKWYIQPRVLCDVTGVDTSAVAFDGGNAIPFPCCVAPAAMQRMAHPDGELATARGCGAFGTMMGLSTFSTTSLEDVKAAADEARLKAGFEGPSECVLQMYLFENRQTSLDLIRRAEDSGYRAIVLTADTPFFGRRLTEIRNGFRLPAHLRMANFDASLEVKTGSELRTDQLQGTGKGQATKQANKLDASLTWEALRYLKQHTRLPIWVKGIMSPQDATLAIENGADAIFVSNHGGRQLDGSPPSLMVLESIVNTVAGRVPVHFDGGIRRGSDMFKAMCLGANIVWIGRPALWAIAYDGEKGMLNALTILRDEFRECMALAGCTSLKDLGPHLLIRADSRM</sequence>
<evidence type="ECO:0000256" key="6">
    <source>
        <dbReference type="ARBA" id="ARBA00083297"/>
    </source>
</evidence>
<dbReference type="GO" id="GO:0016491">
    <property type="term" value="F:oxidoreductase activity"/>
    <property type="evidence" value="ECO:0007669"/>
    <property type="project" value="UniProtKB-KW"/>
</dbReference>
<dbReference type="InterPro" id="IPR012133">
    <property type="entry name" value="Alpha-hydoxy_acid_DH_FMN"/>
</dbReference>
<dbReference type="PROSITE" id="PS00557">
    <property type="entry name" value="FMN_HYDROXY_ACID_DH_1"/>
    <property type="match status" value="1"/>
</dbReference>
<gene>
    <name evidence="10" type="ORF">BN869_000007107_1</name>
</gene>
<evidence type="ECO:0000256" key="5">
    <source>
        <dbReference type="ARBA" id="ARBA00073420"/>
    </source>
</evidence>
<feature type="binding site" evidence="8">
    <location>
        <position position="278"/>
    </location>
    <ligand>
        <name>glyoxylate</name>
        <dbReference type="ChEBI" id="CHEBI:36655"/>
    </ligand>
</feature>
<dbReference type="InterPro" id="IPR008259">
    <property type="entry name" value="FMN_hydac_DH_AS"/>
</dbReference>
<feature type="binding site" evidence="8">
    <location>
        <position position="111"/>
    </location>
    <ligand>
        <name>FMN</name>
        <dbReference type="ChEBI" id="CHEBI:58210"/>
    </ligand>
</feature>
<evidence type="ECO:0000256" key="1">
    <source>
        <dbReference type="ARBA" id="ARBA00001917"/>
    </source>
</evidence>
<feature type="active site" description="Proton acceptor" evidence="7">
    <location>
        <position position="278"/>
    </location>
</feature>
<dbReference type="PANTHER" id="PTHR10578:SF149">
    <property type="entry name" value="2-HYDROXYACID OXIDASE 2"/>
    <property type="match status" value="1"/>
</dbReference>
<dbReference type="PROSITE" id="PS51349">
    <property type="entry name" value="FMN_HYDROXY_ACID_DH_2"/>
    <property type="match status" value="1"/>
</dbReference>
<accession>A0A0B7K1I0</accession>
<protein>
    <recommendedName>
        <fullName evidence="5">Oxidase FUB9</fullName>
    </recommendedName>
    <alternativeName>
        <fullName evidence="6">Fusaric acid biosynthesis protein 9</fullName>
    </alternativeName>
</protein>
<comment type="similarity">
    <text evidence="4">Belongs to the FMN-dependent alpha-hydroxy acid dehydrogenase family.</text>
</comment>
<dbReference type="Pfam" id="PF01070">
    <property type="entry name" value="FMN_dh"/>
    <property type="match status" value="1"/>
</dbReference>
<dbReference type="FunFam" id="3.20.20.70:FF:000056">
    <property type="entry name" value="hydroxyacid oxidase 2"/>
    <property type="match status" value="1"/>
</dbReference>
<dbReference type="InterPro" id="IPR037396">
    <property type="entry name" value="FMN_HAD"/>
</dbReference>
<evidence type="ECO:0000256" key="3">
    <source>
        <dbReference type="ARBA" id="ARBA00023002"/>
    </source>
</evidence>
<dbReference type="GO" id="GO:0005737">
    <property type="term" value="C:cytoplasm"/>
    <property type="evidence" value="ECO:0007669"/>
    <property type="project" value="UniProtKB-ARBA"/>
</dbReference>
<feature type="domain" description="FMN hydroxy acid dehydrogenase" evidence="9">
    <location>
        <begin position="1"/>
        <end position="383"/>
    </location>
</feature>
<organism evidence="10">
    <name type="scientific">Bionectria ochroleuca</name>
    <name type="common">Gliocladium roseum</name>
    <dbReference type="NCBI Taxonomy" id="29856"/>
    <lineage>
        <taxon>Eukaryota</taxon>
        <taxon>Fungi</taxon>
        <taxon>Dikarya</taxon>
        <taxon>Ascomycota</taxon>
        <taxon>Pezizomycotina</taxon>
        <taxon>Sordariomycetes</taxon>
        <taxon>Hypocreomycetidae</taxon>
        <taxon>Hypocreales</taxon>
        <taxon>Bionectriaceae</taxon>
        <taxon>Clonostachys</taxon>
    </lineage>
</organism>
<dbReference type="PANTHER" id="PTHR10578">
    <property type="entry name" value="S -2-HYDROXY-ACID OXIDASE-RELATED"/>
    <property type="match status" value="1"/>
</dbReference>
<evidence type="ECO:0000256" key="8">
    <source>
        <dbReference type="PIRSR" id="PIRSR000138-2"/>
    </source>
</evidence>
<evidence type="ECO:0000259" key="9">
    <source>
        <dbReference type="PROSITE" id="PS51349"/>
    </source>
</evidence>
<comment type="pathway">
    <text evidence="2">Mycotoxin biosynthesis.</text>
</comment>
<evidence type="ECO:0000256" key="4">
    <source>
        <dbReference type="ARBA" id="ARBA00024042"/>
    </source>
</evidence>
<dbReference type="AlphaFoldDB" id="A0A0B7K1I0"/>
<dbReference type="GO" id="GO:0010181">
    <property type="term" value="F:FMN binding"/>
    <property type="evidence" value="ECO:0007669"/>
    <property type="project" value="InterPro"/>
</dbReference>
<evidence type="ECO:0000313" key="10">
    <source>
        <dbReference type="EMBL" id="CEO51049.1"/>
    </source>
</evidence>
<feature type="binding site" evidence="8">
    <location>
        <position position="145"/>
    </location>
    <ligand>
        <name>glyoxylate</name>
        <dbReference type="ChEBI" id="CHEBI:36655"/>
    </ligand>
</feature>
<keyword evidence="3" id="KW-0560">Oxidoreductase</keyword>
<evidence type="ECO:0000256" key="7">
    <source>
        <dbReference type="PIRSR" id="PIRSR000138-1"/>
    </source>
</evidence>
<feature type="binding site" evidence="8">
    <location>
        <position position="281"/>
    </location>
    <ligand>
        <name>glyoxylate</name>
        <dbReference type="ChEBI" id="CHEBI:36655"/>
    </ligand>
</feature>
<keyword evidence="8" id="KW-0285">Flavoprotein</keyword>